<evidence type="ECO:0000256" key="1">
    <source>
        <dbReference type="ARBA" id="ARBA00004141"/>
    </source>
</evidence>
<sequence length="461" mass="48812">MRVFKKWMARGALLFIAAFLFIQMFAAAVPAAFAAENEESTGQIGATVYVIKAEQPIESGLEKFLKRAYKEAEEGGAERIVLVIDTLGGSVISAEDIGDLVRTSKVPTTALVHGRAVSAGTYIALNADELAMEPNSVIGSAAVVDGTGTLITNPKTIAYWTQKMRAAAELNGRDPNLATAMVNPDVTLEIKQLDRTVEKGELLALTAADALKVGYADYTANSVDEVLSHLGIEQPNLVEIKASTLEQISQFLTQPVVRTLLLIIGIAGVAIELVVPGFGAPGLIGLAGFGLYFFGHYITGFAGMEEVILFVIGVALLITEVFVSSFGILGILGSASLIAGVILAAPSPKSAVVSLVVALVVAGILVFIIAKRFAHRGVWNRFILSESLTTERGYVSTADKAIYLGMQGHSITPLRPAGTAMIGDQRVDVVTLGEFIAANTAIKVIKVEGTRVVVQQWNEVI</sequence>
<evidence type="ECO:0000256" key="2">
    <source>
        <dbReference type="ARBA" id="ARBA00022692"/>
    </source>
</evidence>
<evidence type="ECO:0000259" key="9">
    <source>
        <dbReference type="Pfam" id="PF25145"/>
    </source>
</evidence>
<dbReference type="InterPro" id="IPR056739">
    <property type="entry name" value="NfeD_membrane"/>
</dbReference>
<dbReference type="EMBL" id="BMHP01000002">
    <property type="protein sequence ID" value="GGD71442.1"/>
    <property type="molecule type" value="Genomic_DNA"/>
</dbReference>
<dbReference type="Gene3D" id="2.40.50.140">
    <property type="entry name" value="Nucleic acid-binding proteins"/>
    <property type="match status" value="1"/>
</dbReference>
<dbReference type="RefSeq" id="WP_229750313.1">
    <property type="nucleotide sequence ID" value="NZ_BMHP01000002.1"/>
</dbReference>
<feature type="domain" description="NfeD1b N-terminal" evidence="9">
    <location>
        <begin position="47"/>
        <end position="238"/>
    </location>
</feature>
<dbReference type="Pfam" id="PF01957">
    <property type="entry name" value="NfeD"/>
    <property type="match status" value="1"/>
</dbReference>
<evidence type="ECO:0000313" key="10">
    <source>
        <dbReference type="EMBL" id="GGD71442.1"/>
    </source>
</evidence>
<keyword evidence="3 5" id="KW-1133">Transmembrane helix</keyword>
<dbReference type="InterPro" id="IPR002810">
    <property type="entry name" value="NfeD-like_C"/>
</dbReference>
<proteinExistence type="predicted"/>
<dbReference type="GO" id="GO:0005886">
    <property type="term" value="C:plasma membrane"/>
    <property type="evidence" value="ECO:0007669"/>
    <property type="project" value="TreeGrafter"/>
</dbReference>
<keyword evidence="6" id="KW-0732">Signal</keyword>
<evidence type="ECO:0008006" key="12">
    <source>
        <dbReference type="Google" id="ProtNLM"/>
    </source>
</evidence>
<evidence type="ECO:0000259" key="8">
    <source>
        <dbReference type="Pfam" id="PF24961"/>
    </source>
</evidence>
<comment type="subcellular location">
    <subcellularLocation>
        <location evidence="1">Membrane</location>
        <topology evidence="1">Multi-pass membrane protein</topology>
    </subcellularLocation>
</comment>
<evidence type="ECO:0000256" key="3">
    <source>
        <dbReference type="ARBA" id="ARBA00022989"/>
    </source>
</evidence>
<evidence type="ECO:0000259" key="7">
    <source>
        <dbReference type="Pfam" id="PF01957"/>
    </source>
</evidence>
<evidence type="ECO:0000256" key="5">
    <source>
        <dbReference type="SAM" id="Phobius"/>
    </source>
</evidence>
<reference evidence="10" key="1">
    <citation type="journal article" date="2014" name="Int. J. Syst. Evol. Microbiol.">
        <title>Complete genome sequence of Corynebacterium casei LMG S-19264T (=DSM 44701T), isolated from a smear-ripened cheese.</title>
        <authorList>
            <consortium name="US DOE Joint Genome Institute (JGI-PGF)"/>
            <person name="Walter F."/>
            <person name="Albersmeier A."/>
            <person name="Kalinowski J."/>
            <person name="Ruckert C."/>
        </authorList>
    </citation>
    <scope>NUCLEOTIDE SEQUENCE</scope>
    <source>
        <strain evidence="10">CGMCC 1.15178</strain>
    </source>
</reference>
<dbReference type="Pfam" id="PF24961">
    <property type="entry name" value="NfeD_membrane"/>
    <property type="match status" value="1"/>
</dbReference>
<feature type="transmembrane region" description="Helical" evidence="5">
    <location>
        <begin position="351"/>
        <end position="370"/>
    </location>
</feature>
<dbReference type="CDD" id="cd07021">
    <property type="entry name" value="Clp_protease_NfeD_like"/>
    <property type="match status" value="1"/>
</dbReference>
<keyword evidence="4 5" id="KW-0472">Membrane</keyword>
<feature type="domain" description="NfeD integral membrane" evidence="8">
    <location>
        <begin position="257"/>
        <end position="371"/>
    </location>
</feature>
<dbReference type="Pfam" id="PF25145">
    <property type="entry name" value="NfeD1b_N"/>
    <property type="match status" value="1"/>
</dbReference>
<dbReference type="InterPro" id="IPR056738">
    <property type="entry name" value="NfeD1b_N"/>
</dbReference>
<feature type="transmembrane region" description="Helical" evidence="5">
    <location>
        <begin position="307"/>
        <end position="323"/>
    </location>
</feature>
<comment type="caution">
    <text evidence="10">The sequence shown here is derived from an EMBL/GenBank/DDBJ whole genome shotgun (WGS) entry which is preliminary data.</text>
</comment>
<dbReference type="InterPro" id="IPR029045">
    <property type="entry name" value="ClpP/crotonase-like_dom_sf"/>
</dbReference>
<organism evidence="10 11">
    <name type="scientific">Paenibacillus nasutitermitis</name>
    <dbReference type="NCBI Taxonomy" id="1652958"/>
    <lineage>
        <taxon>Bacteria</taxon>
        <taxon>Bacillati</taxon>
        <taxon>Bacillota</taxon>
        <taxon>Bacilli</taxon>
        <taxon>Bacillales</taxon>
        <taxon>Paenibacillaceae</taxon>
        <taxon>Paenibacillus</taxon>
    </lineage>
</organism>
<evidence type="ECO:0000313" key="11">
    <source>
        <dbReference type="Proteomes" id="UP000612456"/>
    </source>
</evidence>
<dbReference type="Gene3D" id="3.90.226.10">
    <property type="entry name" value="2-enoyl-CoA Hydratase, Chain A, domain 1"/>
    <property type="match status" value="1"/>
</dbReference>
<dbReference type="Proteomes" id="UP000612456">
    <property type="component" value="Unassembled WGS sequence"/>
</dbReference>
<evidence type="ECO:0000256" key="6">
    <source>
        <dbReference type="SAM" id="SignalP"/>
    </source>
</evidence>
<feature type="domain" description="NfeD-like C-terminal" evidence="7">
    <location>
        <begin position="403"/>
        <end position="455"/>
    </location>
</feature>
<dbReference type="InterPro" id="IPR012340">
    <property type="entry name" value="NA-bd_OB-fold"/>
</dbReference>
<gene>
    <name evidence="10" type="primary">yqeZ</name>
    <name evidence="10" type="ORF">GCM10010911_31710</name>
</gene>
<dbReference type="PANTHER" id="PTHR33507">
    <property type="entry name" value="INNER MEMBRANE PROTEIN YBBJ"/>
    <property type="match status" value="1"/>
</dbReference>
<feature type="chain" id="PRO_5037711801" description="Membrane-bound serine protease (ClpP class)" evidence="6">
    <location>
        <begin position="35"/>
        <end position="461"/>
    </location>
</feature>
<evidence type="ECO:0000256" key="4">
    <source>
        <dbReference type="ARBA" id="ARBA00023136"/>
    </source>
</evidence>
<dbReference type="PANTHER" id="PTHR33507:SF3">
    <property type="entry name" value="INNER MEMBRANE PROTEIN YBBJ"/>
    <property type="match status" value="1"/>
</dbReference>
<keyword evidence="2 5" id="KW-0812">Transmembrane</keyword>
<reference evidence="10" key="2">
    <citation type="submission" date="2020-09" db="EMBL/GenBank/DDBJ databases">
        <authorList>
            <person name="Sun Q."/>
            <person name="Zhou Y."/>
        </authorList>
    </citation>
    <scope>NUCLEOTIDE SEQUENCE</scope>
    <source>
        <strain evidence="10">CGMCC 1.15178</strain>
    </source>
</reference>
<dbReference type="SUPFAM" id="SSF52096">
    <property type="entry name" value="ClpP/crotonase"/>
    <property type="match status" value="1"/>
</dbReference>
<dbReference type="InterPro" id="IPR052165">
    <property type="entry name" value="Membrane_assoc_protease"/>
</dbReference>
<feature type="transmembrane region" description="Helical" evidence="5">
    <location>
        <begin position="282"/>
        <end position="301"/>
    </location>
</feature>
<keyword evidence="11" id="KW-1185">Reference proteome</keyword>
<protein>
    <recommendedName>
        <fullName evidence="12">Membrane-bound serine protease (ClpP class)</fullName>
    </recommendedName>
</protein>
<name>A0A916Z1N3_9BACL</name>
<dbReference type="AlphaFoldDB" id="A0A916Z1N3"/>
<feature type="signal peptide" evidence="6">
    <location>
        <begin position="1"/>
        <end position="34"/>
    </location>
</feature>
<accession>A0A916Z1N3</accession>